<dbReference type="PRINTS" id="PR00385">
    <property type="entry name" value="P450"/>
</dbReference>
<comment type="cofactor">
    <cofactor evidence="1 6">
        <name>heme</name>
        <dbReference type="ChEBI" id="CHEBI:30413"/>
    </cofactor>
</comment>
<gene>
    <name evidence="9" type="ORF">EJ04DRAFT_595232</name>
</gene>
<dbReference type="CDD" id="cd11058">
    <property type="entry name" value="CYP60B-like"/>
    <property type="match status" value="1"/>
</dbReference>
<dbReference type="InterPro" id="IPR017972">
    <property type="entry name" value="Cyt_P450_CS"/>
</dbReference>
<evidence type="ECO:0000256" key="3">
    <source>
        <dbReference type="ARBA" id="ARBA00022617"/>
    </source>
</evidence>
<dbReference type="SUPFAM" id="SSF48264">
    <property type="entry name" value="Cytochrome P450"/>
    <property type="match status" value="1"/>
</dbReference>
<proteinExistence type="inferred from homology"/>
<dbReference type="Proteomes" id="UP000799444">
    <property type="component" value="Unassembled WGS sequence"/>
</dbReference>
<dbReference type="GO" id="GO:0004497">
    <property type="term" value="F:monooxygenase activity"/>
    <property type="evidence" value="ECO:0007669"/>
    <property type="project" value="UniProtKB-KW"/>
</dbReference>
<evidence type="ECO:0000313" key="9">
    <source>
        <dbReference type="EMBL" id="KAF2727369.1"/>
    </source>
</evidence>
<keyword evidence="10" id="KW-1185">Reference proteome</keyword>
<keyword evidence="8" id="KW-0812">Transmembrane</keyword>
<dbReference type="PANTHER" id="PTHR24305:SF210">
    <property type="entry name" value="CYTOCHROME P450 MONOOXYGENASE ASQL-RELATED"/>
    <property type="match status" value="1"/>
</dbReference>
<evidence type="ECO:0000313" key="10">
    <source>
        <dbReference type="Proteomes" id="UP000799444"/>
    </source>
</evidence>
<evidence type="ECO:0000256" key="4">
    <source>
        <dbReference type="ARBA" id="ARBA00022723"/>
    </source>
</evidence>
<dbReference type="PRINTS" id="PR00463">
    <property type="entry name" value="EP450I"/>
</dbReference>
<accession>A0A9P4QLY4</accession>
<keyword evidence="3 6" id="KW-0349">Heme</keyword>
<dbReference type="Pfam" id="PF00067">
    <property type="entry name" value="p450"/>
    <property type="match status" value="1"/>
</dbReference>
<comment type="similarity">
    <text evidence="2 7">Belongs to the cytochrome P450 family.</text>
</comment>
<keyword evidence="5 6" id="KW-0408">Iron</keyword>
<dbReference type="OrthoDB" id="1470350at2759"/>
<dbReference type="InterPro" id="IPR001128">
    <property type="entry name" value="Cyt_P450"/>
</dbReference>
<keyword evidence="7" id="KW-0560">Oxidoreductase</keyword>
<dbReference type="GO" id="GO:0005506">
    <property type="term" value="F:iron ion binding"/>
    <property type="evidence" value="ECO:0007669"/>
    <property type="project" value="InterPro"/>
</dbReference>
<reference evidence="9" key="1">
    <citation type="journal article" date="2020" name="Stud. Mycol.">
        <title>101 Dothideomycetes genomes: a test case for predicting lifestyles and emergence of pathogens.</title>
        <authorList>
            <person name="Haridas S."/>
            <person name="Albert R."/>
            <person name="Binder M."/>
            <person name="Bloem J."/>
            <person name="Labutti K."/>
            <person name="Salamov A."/>
            <person name="Andreopoulos B."/>
            <person name="Baker S."/>
            <person name="Barry K."/>
            <person name="Bills G."/>
            <person name="Bluhm B."/>
            <person name="Cannon C."/>
            <person name="Castanera R."/>
            <person name="Culley D."/>
            <person name="Daum C."/>
            <person name="Ezra D."/>
            <person name="Gonzalez J."/>
            <person name="Henrissat B."/>
            <person name="Kuo A."/>
            <person name="Liang C."/>
            <person name="Lipzen A."/>
            <person name="Lutzoni F."/>
            <person name="Magnuson J."/>
            <person name="Mondo S."/>
            <person name="Nolan M."/>
            <person name="Ohm R."/>
            <person name="Pangilinan J."/>
            <person name="Park H.-J."/>
            <person name="Ramirez L."/>
            <person name="Alfaro M."/>
            <person name="Sun H."/>
            <person name="Tritt A."/>
            <person name="Yoshinaga Y."/>
            <person name="Zwiers L.-H."/>
            <person name="Turgeon B."/>
            <person name="Goodwin S."/>
            <person name="Spatafora J."/>
            <person name="Crous P."/>
            <person name="Grigoriev I."/>
        </authorList>
    </citation>
    <scope>NUCLEOTIDE SEQUENCE</scope>
    <source>
        <strain evidence="9">CBS 125425</strain>
    </source>
</reference>
<evidence type="ECO:0000256" key="2">
    <source>
        <dbReference type="ARBA" id="ARBA00010617"/>
    </source>
</evidence>
<dbReference type="Gene3D" id="1.10.630.10">
    <property type="entry name" value="Cytochrome P450"/>
    <property type="match status" value="1"/>
</dbReference>
<organism evidence="9 10">
    <name type="scientific">Polyplosphaeria fusca</name>
    <dbReference type="NCBI Taxonomy" id="682080"/>
    <lineage>
        <taxon>Eukaryota</taxon>
        <taxon>Fungi</taxon>
        <taxon>Dikarya</taxon>
        <taxon>Ascomycota</taxon>
        <taxon>Pezizomycotina</taxon>
        <taxon>Dothideomycetes</taxon>
        <taxon>Pleosporomycetidae</taxon>
        <taxon>Pleosporales</taxon>
        <taxon>Tetraplosphaeriaceae</taxon>
        <taxon>Polyplosphaeria</taxon>
    </lineage>
</organism>
<evidence type="ECO:0000256" key="5">
    <source>
        <dbReference type="ARBA" id="ARBA00023004"/>
    </source>
</evidence>
<keyword evidence="8" id="KW-0472">Membrane</keyword>
<sequence length="509" mass="57322">MGQTFVPGPVTSLAVAIPFGFLCAYLIVSLVTAFTNIHAHPLSGFPGPRMRAAFEFPNIWSNLKGFGNKDTKRLHDRYGHVVRIAPNTLSFNTARAWQDIYGLKKDRTELAKDPNYYIKGPAVQIVNADQKEHVRIRKLLAPAFSDTALLEQEPLLNHYFNLLVQKLDEKIDGPANGRVDLMSQYNFLAFDIIGDLALGEPFGALENGENHAWMRNFFEGIKFLGVIRFAMAYPVVGLFFQLLQRLKPSFAEKRIAHLAFTKKKVDERLDRITDRKDFLQYILQGGKDRQNSLSHLEILGNSRVLLTAGSETTATQLCGATWFLLNNLITLQRAQSEVRKAFKNAEDITLRSVSAPGTLPFLNAVIEETLRCYPSIPSTLPRVTAAGGAIIDGHFVPENTSVGVHQWSANRSSSNFGAAESFIPERWLLEEAPSLCANDQKDAMQPFSLGPRGCLGKSLAYFEIRSVLSRVLWHFDLELEDESRNWIDQKEFVFWDKPSLWVKLHRKVA</sequence>
<dbReference type="InterPro" id="IPR050121">
    <property type="entry name" value="Cytochrome_P450_monoxygenase"/>
</dbReference>
<feature type="transmembrane region" description="Helical" evidence="8">
    <location>
        <begin position="12"/>
        <end position="34"/>
    </location>
</feature>
<dbReference type="PROSITE" id="PS00086">
    <property type="entry name" value="CYTOCHROME_P450"/>
    <property type="match status" value="1"/>
</dbReference>
<keyword evidence="7" id="KW-0503">Monooxygenase</keyword>
<evidence type="ECO:0000256" key="8">
    <source>
        <dbReference type="SAM" id="Phobius"/>
    </source>
</evidence>
<evidence type="ECO:0000256" key="7">
    <source>
        <dbReference type="RuleBase" id="RU000461"/>
    </source>
</evidence>
<feature type="transmembrane region" description="Helical" evidence="8">
    <location>
        <begin position="223"/>
        <end position="243"/>
    </location>
</feature>
<dbReference type="GO" id="GO:0020037">
    <property type="term" value="F:heme binding"/>
    <property type="evidence" value="ECO:0007669"/>
    <property type="project" value="InterPro"/>
</dbReference>
<name>A0A9P4QLY4_9PLEO</name>
<evidence type="ECO:0000256" key="1">
    <source>
        <dbReference type="ARBA" id="ARBA00001971"/>
    </source>
</evidence>
<keyword evidence="8" id="KW-1133">Transmembrane helix</keyword>
<dbReference type="EMBL" id="ML996336">
    <property type="protein sequence ID" value="KAF2727369.1"/>
    <property type="molecule type" value="Genomic_DNA"/>
</dbReference>
<comment type="caution">
    <text evidence="9">The sequence shown here is derived from an EMBL/GenBank/DDBJ whole genome shotgun (WGS) entry which is preliminary data.</text>
</comment>
<keyword evidence="4 6" id="KW-0479">Metal-binding</keyword>
<dbReference type="PANTHER" id="PTHR24305">
    <property type="entry name" value="CYTOCHROME P450"/>
    <property type="match status" value="1"/>
</dbReference>
<protein>
    <submittedName>
        <fullName evidence="9">Benzoate 4-monooxygenase cytochrome P450</fullName>
    </submittedName>
</protein>
<evidence type="ECO:0000256" key="6">
    <source>
        <dbReference type="PIRSR" id="PIRSR602401-1"/>
    </source>
</evidence>
<dbReference type="InterPro" id="IPR036396">
    <property type="entry name" value="Cyt_P450_sf"/>
</dbReference>
<dbReference type="GO" id="GO:0016705">
    <property type="term" value="F:oxidoreductase activity, acting on paired donors, with incorporation or reduction of molecular oxygen"/>
    <property type="evidence" value="ECO:0007669"/>
    <property type="project" value="InterPro"/>
</dbReference>
<dbReference type="InterPro" id="IPR002401">
    <property type="entry name" value="Cyt_P450_E_grp-I"/>
</dbReference>
<dbReference type="AlphaFoldDB" id="A0A9P4QLY4"/>
<feature type="binding site" description="axial binding residue" evidence="6">
    <location>
        <position position="454"/>
    </location>
    <ligand>
        <name>heme</name>
        <dbReference type="ChEBI" id="CHEBI:30413"/>
    </ligand>
    <ligandPart>
        <name>Fe</name>
        <dbReference type="ChEBI" id="CHEBI:18248"/>
    </ligandPart>
</feature>